<dbReference type="PANTHER" id="PTHR10434:SF64">
    <property type="entry name" value="1-ACYL-SN-GLYCEROL-3-PHOSPHATE ACYLTRANSFERASE-RELATED"/>
    <property type="match status" value="1"/>
</dbReference>
<dbReference type="SMART" id="SM00563">
    <property type="entry name" value="PlsC"/>
    <property type="match status" value="1"/>
</dbReference>
<dbReference type="Proteomes" id="UP000608754">
    <property type="component" value="Unassembled WGS sequence"/>
</dbReference>
<keyword evidence="3" id="KW-0808">Transferase</keyword>
<dbReference type="GO" id="GO:0003841">
    <property type="term" value="F:1-acylglycerol-3-phosphate O-acyltransferase activity"/>
    <property type="evidence" value="ECO:0007669"/>
    <property type="project" value="TreeGrafter"/>
</dbReference>
<dbReference type="InterPro" id="IPR002123">
    <property type="entry name" value="Plipid/glycerol_acylTrfase"/>
</dbReference>
<proteinExistence type="predicted"/>
<name>A0A8J7FMS5_9FLAO</name>
<evidence type="ECO:0000313" key="8">
    <source>
        <dbReference type="EMBL" id="MBF0596820.1"/>
    </source>
</evidence>
<keyword evidence="2" id="KW-0444">Lipid biosynthesis</keyword>
<evidence type="ECO:0000256" key="6">
    <source>
        <dbReference type="SAM" id="Phobius"/>
    </source>
</evidence>
<evidence type="ECO:0000256" key="5">
    <source>
        <dbReference type="ARBA" id="ARBA00023315"/>
    </source>
</evidence>
<dbReference type="GO" id="GO:0006654">
    <property type="term" value="P:phosphatidic acid biosynthetic process"/>
    <property type="evidence" value="ECO:0007669"/>
    <property type="project" value="TreeGrafter"/>
</dbReference>
<evidence type="ECO:0000259" key="7">
    <source>
        <dbReference type="SMART" id="SM00563"/>
    </source>
</evidence>
<keyword evidence="4" id="KW-0443">Lipid metabolism</keyword>
<accession>A0A8J7FMS5</accession>
<protein>
    <submittedName>
        <fullName evidence="8">1-acyl-sn-glycerol-3-phosphate acyltransferase</fullName>
    </submittedName>
</protein>
<reference evidence="8" key="1">
    <citation type="submission" date="2020-10" db="EMBL/GenBank/DDBJ databases">
        <authorList>
            <person name="Lu T."/>
            <person name="Wang Q."/>
            <person name="Han X."/>
        </authorList>
    </citation>
    <scope>NUCLEOTIDE SEQUENCE</scope>
    <source>
        <strain evidence="8">WQ 117</strain>
    </source>
</reference>
<feature type="transmembrane region" description="Helical" evidence="6">
    <location>
        <begin position="6"/>
        <end position="22"/>
    </location>
</feature>
<organism evidence="8 9">
    <name type="scientific">Faecalibacter rhinopitheci</name>
    <dbReference type="NCBI Taxonomy" id="2779678"/>
    <lineage>
        <taxon>Bacteria</taxon>
        <taxon>Pseudomonadati</taxon>
        <taxon>Bacteroidota</taxon>
        <taxon>Flavobacteriia</taxon>
        <taxon>Flavobacteriales</taxon>
        <taxon>Weeksellaceae</taxon>
        <taxon>Faecalibacter</taxon>
    </lineage>
</organism>
<comment type="pathway">
    <text evidence="1">Lipid metabolism.</text>
</comment>
<feature type="domain" description="Phospholipid/glycerol acyltransferase" evidence="7">
    <location>
        <begin position="63"/>
        <end position="179"/>
    </location>
</feature>
<keyword evidence="6" id="KW-0472">Membrane</keyword>
<keyword evidence="5 8" id="KW-0012">Acyltransferase</keyword>
<dbReference type="AlphaFoldDB" id="A0A8J7FMS5"/>
<dbReference type="CDD" id="cd07989">
    <property type="entry name" value="LPLAT_AGPAT-like"/>
    <property type="match status" value="1"/>
</dbReference>
<evidence type="ECO:0000256" key="1">
    <source>
        <dbReference type="ARBA" id="ARBA00005189"/>
    </source>
</evidence>
<evidence type="ECO:0000256" key="3">
    <source>
        <dbReference type="ARBA" id="ARBA00022679"/>
    </source>
</evidence>
<keyword evidence="9" id="KW-1185">Reference proteome</keyword>
<evidence type="ECO:0000313" key="9">
    <source>
        <dbReference type="Proteomes" id="UP000608754"/>
    </source>
</evidence>
<gene>
    <name evidence="8" type="ORF">IM532_05050</name>
</gene>
<sequence>MILVAGIYVIVLGLFVLIPLLISENSFKYVYSIIRYWGKVTFYATGFRLEYEERVQLDPHENYVFIANHTSMMDIMTVLTVLKHHPIVFVGKAELGKIPIFGRIYKRICIMVDRSSLKSRARVIPDAKHKLNQNLSIFIFPEGGVSDDTSIVLDKFKDGAYNIAVETQTPIAVLAIEGLKEMFPFDWFKGYPGKVKVTLLDVIPTEGKNIKDHKTELKEYTYNIIRKEIE</sequence>
<dbReference type="Pfam" id="PF01553">
    <property type="entry name" value="Acyltransferase"/>
    <property type="match status" value="1"/>
</dbReference>
<evidence type="ECO:0000256" key="2">
    <source>
        <dbReference type="ARBA" id="ARBA00022516"/>
    </source>
</evidence>
<keyword evidence="6" id="KW-0812">Transmembrane</keyword>
<comment type="caution">
    <text evidence="8">The sequence shown here is derived from an EMBL/GenBank/DDBJ whole genome shotgun (WGS) entry which is preliminary data.</text>
</comment>
<evidence type="ECO:0000256" key="4">
    <source>
        <dbReference type="ARBA" id="ARBA00023098"/>
    </source>
</evidence>
<dbReference type="EMBL" id="JADGIK010000003">
    <property type="protein sequence ID" value="MBF0596820.1"/>
    <property type="molecule type" value="Genomic_DNA"/>
</dbReference>
<keyword evidence="6" id="KW-1133">Transmembrane helix</keyword>
<dbReference type="SUPFAM" id="SSF69593">
    <property type="entry name" value="Glycerol-3-phosphate (1)-acyltransferase"/>
    <property type="match status" value="1"/>
</dbReference>
<dbReference type="PANTHER" id="PTHR10434">
    <property type="entry name" value="1-ACYL-SN-GLYCEROL-3-PHOSPHATE ACYLTRANSFERASE"/>
    <property type="match status" value="1"/>
</dbReference>